<sequence length="65" mass="7573">LQKHHRVQGPSRLHQAYGCPSRPRHQWGCLQSPRRRRLLCRPSRQPGVVLRRDLDRLAGNSSSPR</sequence>
<comment type="caution">
    <text evidence="2">The sequence shown here is derived from an EMBL/GenBank/DDBJ whole genome shotgun (WGS) entry which is preliminary data.</text>
</comment>
<feature type="non-terminal residue" evidence="2">
    <location>
        <position position="65"/>
    </location>
</feature>
<evidence type="ECO:0000256" key="1">
    <source>
        <dbReference type="SAM" id="MobiDB-lite"/>
    </source>
</evidence>
<gene>
    <name evidence="2" type="ORF">E2562_015705</name>
</gene>
<dbReference type="AlphaFoldDB" id="A0A6G1D458"/>
<evidence type="ECO:0000313" key="3">
    <source>
        <dbReference type="Proteomes" id="UP000479710"/>
    </source>
</evidence>
<proteinExistence type="predicted"/>
<keyword evidence="3" id="KW-1185">Reference proteome</keyword>
<name>A0A6G1D458_9ORYZ</name>
<dbReference type="EMBL" id="SPHZ02000007">
    <property type="protein sequence ID" value="KAF0907196.1"/>
    <property type="molecule type" value="Genomic_DNA"/>
</dbReference>
<feature type="non-terminal residue" evidence="2">
    <location>
        <position position="1"/>
    </location>
</feature>
<protein>
    <submittedName>
        <fullName evidence="2">Uncharacterized protein</fullName>
    </submittedName>
</protein>
<dbReference type="Proteomes" id="UP000479710">
    <property type="component" value="Unassembled WGS sequence"/>
</dbReference>
<reference evidence="2 3" key="1">
    <citation type="submission" date="2019-11" db="EMBL/GenBank/DDBJ databases">
        <title>Whole genome sequence of Oryza granulata.</title>
        <authorList>
            <person name="Li W."/>
        </authorList>
    </citation>
    <scope>NUCLEOTIDE SEQUENCE [LARGE SCALE GENOMIC DNA]</scope>
    <source>
        <strain evidence="3">cv. Menghai</strain>
        <tissue evidence="2">Leaf</tissue>
    </source>
</reference>
<feature type="region of interest" description="Disordered" evidence="1">
    <location>
        <begin position="1"/>
        <end position="25"/>
    </location>
</feature>
<organism evidence="2 3">
    <name type="scientific">Oryza meyeriana var. granulata</name>
    <dbReference type="NCBI Taxonomy" id="110450"/>
    <lineage>
        <taxon>Eukaryota</taxon>
        <taxon>Viridiplantae</taxon>
        <taxon>Streptophyta</taxon>
        <taxon>Embryophyta</taxon>
        <taxon>Tracheophyta</taxon>
        <taxon>Spermatophyta</taxon>
        <taxon>Magnoliopsida</taxon>
        <taxon>Liliopsida</taxon>
        <taxon>Poales</taxon>
        <taxon>Poaceae</taxon>
        <taxon>BOP clade</taxon>
        <taxon>Oryzoideae</taxon>
        <taxon>Oryzeae</taxon>
        <taxon>Oryzinae</taxon>
        <taxon>Oryza</taxon>
        <taxon>Oryza meyeriana</taxon>
    </lineage>
</organism>
<evidence type="ECO:0000313" key="2">
    <source>
        <dbReference type="EMBL" id="KAF0907196.1"/>
    </source>
</evidence>
<accession>A0A6G1D458</accession>